<proteinExistence type="predicted"/>
<name>J3VQE2_CARRU</name>
<keyword evidence="1" id="KW-0687">Ribonucleoprotein</keyword>
<keyword evidence="1" id="KW-0689">Ribosomal protein</keyword>
<evidence type="ECO:0000313" key="1">
    <source>
        <dbReference type="EMBL" id="AFP84181.1"/>
    </source>
</evidence>
<dbReference type="KEGG" id="crt:A355_0162"/>
<dbReference type="OrthoDB" id="9928612at2"/>
<dbReference type="AlphaFoldDB" id="J3VQE2"/>
<dbReference type="Proteomes" id="UP000003933">
    <property type="component" value="Chromosome"/>
</dbReference>
<dbReference type="PATRIC" id="fig|1202539.3.peg.132"/>
<protein>
    <submittedName>
        <fullName evidence="1">Ribosomal protein L17</fullName>
    </submittedName>
</protein>
<gene>
    <name evidence="1" type="primary">rplQ</name>
    <name evidence="1" type="ORF">A355_0162</name>
</gene>
<dbReference type="GO" id="GO:0005840">
    <property type="term" value="C:ribosome"/>
    <property type="evidence" value="ECO:0007669"/>
    <property type="project" value="UniProtKB-KW"/>
</dbReference>
<dbReference type="STRING" id="1202539.A355_0162"/>
<dbReference type="HOGENOM" id="CLU_2583150_0_0_6"/>
<sequence length="79" mass="9782">MKYNFKNFKNECFKNIIKYGKIKSNYNRLKKIYVHINSYLLKYFNNIKVYLIKLKYKKGDYTLLGELGIIFFYKKKFLK</sequence>
<organism evidence="1 2">
    <name type="scientific">Candidatus Carsonella ruddii HT isolate Thao2000</name>
    <dbReference type="NCBI Taxonomy" id="1202539"/>
    <lineage>
        <taxon>Bacteria</taxon>
        <taxon>Pseudomonadati</taxon>
        <taxon>Pseudomonadota</taxon>
        <taxon>Gammaproteobacteria</taxon>
        <taxon>Oceanospirillales</taxon>
        <taxon>Halomonadaceae</taxon>
        <taxon>Zymobacter group</taxon>
        <taxon>Candidatus Carsonella</taxon>
    </lineage>
</organism>
<accession>J3VQE2</accession>
<evidence type="ECO:0000313" key="2">
    <source>
        <dbReference type="Proteomes" id="UP000003933"/>
    </source>
</evidence>
<dbReference type="RefSeq" id="WP_014887481.1">
    <property type="nucleotide sequence ID" value="NC_018417.1"/>
</dbReference>
<dbReference type="EMBL" id="CP003544">
    <property type="protein sequence ID" value="AFP84181.1"/>
    <property type="molecule type" value="Genomic_DNA"/>
</dbReference>
<reference evidence="1 2" key="1">
    <citation type="journal article" date="2012" name="Mol. Biol. Evol.">
        <title>Genome reduction and co-evolution between the primary and secondary bacterial symbionts of psyllids.</title>
        <authorList>
            <person name="Sloan D.B."/>
            <person name="Moran N.A."/>
        </authorList>
    </citation>
    <scope>NUCLEOTIDE SEQUENCE [LARGE SCALE GENOMIC DNA]</scope>
    <source>
        <strain evidence="1 2">HT</strain>
    </source>
</reference>